<evidence type="ECO:0000313" key="3">
    <source>
        <dbReference type="EMBL" id="GMF32278.1"/>
    </source>
</evidence>
<feature type="compositionally biased region" description="Polar residues" evidence="2">
    <location>
        <begin position="872"/>
        <end position="889"/>
    </location>
</feature>
<protein>
    <submittedName>
        <fullName evidence="3">Unnamed protein product</fullName>
    </submittedName>
</protein>
<dbReference type="SUPFAM" id="SSF57997">
    <property type="entry name" value="Tropomyosin"/>
    <property type="match status" value="1"/>
</dbReference>
<feature type="compositionally biased region" description="Polar residues" evidence="2">
    <location>
        <begin position="175"/>
        <end position="187"/>
    </location>
</feature>
<feature type="compositionally biased region" description="Polar residues" evidence="2">
    <location>
        <begin position="75"/>
        <end position="87"/>
    </location>
</feature>
<feature type="region of interest" description="Disordered" evidence="2">
    <location>
        <begin position="906"/>
        <end position="933"/>
    </location>
</feature>
<dbReference type="Gene3D" id="1.10.287.1490">
    <property type="match status" value="1"/>
</dbReference>
<proteinExistence type="predicted"/>
<sequence length="973" mass="110457">MLRPPSTPMFSNDSPVLQPEDDEFTTGLGNYSLVTPRRLSNDGNQALSPPPPPPPPIHNSDSTVRRPMVARNAASMPQSPSVKSIASSKRVGAVKPKGLNRVHEDPPGNQSTDKPTPSVHPIDTLSKKLRQQAMELTKVYEELEKQNLQIDAYKQQIQDQKRELERLRITRSKSMDSSSKEPTSTRATALGQQKRAAQMMIGTPSTGASLGQKRGELDRKLKEAEREKKKYELAAKRIEKALVELQVFQNDRMERLLPREGVSNQRENDMGDLESVLDEQRAYIRVLEEAVHLKATDFEVTGHEELLVVLAELRHTIYEQEKDVEQKSNLLVSTQQQLEQEQQEHSATENLLVNAQKQQEVMAQRFHEQESALHSQLDDTRRQIEQMSNHLDQLQGAATDAHRTEEALQSRLIAATKSQNLIETKLDDATRNIKTLQQQLGAVNTKYEEVKLQTVSLQEECTKKQSHLDEMNSLQEELLSSVDKYVGKVKKSRDKVERLEAELQACQEKEKLAHKQADDAVRSSDERLATLQIEVDAVKQREQQVQAQYTALQQENQRLESTLREMQQRLQNQAQENSEQQQEITTKQEKCHLIEEAAVELESALSTALRMILEKATVSTQERSSNDGDVTDSDDYTFLLDDSVLSKLRRTSEVEAYALQVDSMNEQLCRAEAECEAYHALEQHTAIQEKALEAKEALIYDLSSEKDRLVEVEKAYSDQVATNARYSEQLEDLQEATREQRKYAEELEFALENAATFAEQQNECNQKLNVQLALLETSKREQVGYVKTLQEQNSAFSNRFMKLVKQYAALLRPVAATNRSLQDHINRFDTELQNGDVLRLLQLFPALLEQYISACIGRPEQDHVTDARKRGQQSVNSVPTKIPSQRSIEWSSAKPRRCHQYLEMATPTWHPPTPEPSVSKTLESPVSPPLDATATRKPACFIATEKEEAQLAEQLELIRGAFQSYKEDVETSG</sequence>
<name>A0A9W7CFZ3_9STRA</name>
<feature type="compositionally biased region" description="Pro residues" evidence="2">
    <location>
        <begin position="48"/>
        <end position="57"/>
    </location>
</feature>
<organism evidence="3 4">
    <name type="scientific">Phytophthora lilii</name>
    <dbReference type="NCBI Taxonomy" id="2077276"/>
    <lineage>
        <taxon>Eukaryota</taxon>
        <taxon>Sar</taxon>
        <taxon>Stramenopiles</taxon>
        <taxon>Oomycota</taxon>
        <taxon>Peronosporomycetes</taxon>
        <taxon>Peronosporales</taxon>
        <taxon>Peronosporaceae</taxon>
        <taxon>Phytophthora</taxon>
    </lineage>
</organism>
<feature type="region of interest" description="Disordered" evidence="2">
    <location>
        <begin position="1"/>
        <end position="127"/>
    </location>
</feature>
<evidence type="ECO:0000256" key="2">
    <source>
        <dbReference type="SAM" id="MobiDB-lite"/>
    </source>
</evidence>
<feature type="coiled-coil region" evidence="1">
    <location>
        <begin position="324"/>
        <end position="590"/>
    </location>
</feature>
<comment type="caution">
    <text evidence="3">The sequence shown here is derived from an EMBL/GenBank/DDBJ whole genome shotgun (WGS) entry which is preliminary data.</text>
</comment>
<dbReference type="EMBL" id="BSXW01000973">
    <property type="protein sequence ID" value="GMF32278.1"/>
    <property type="molecule type" value="Genomic_DNA"/>
</dbReference>
<evidence type="ECO:0000313" key="4">
    <source>
        <dbReference type="Proteomes" id="UP001165083"/>
    </source>
</evidence>
<evidence type="ECO:0000256" key="1">
    <source>
        <dbReference type="SAM" id="Coils"/>
    </source>
</evidence>
<accession>A0A9W7CFZ3</accession>
<dbReference type="Proteomes" id="UP001165083">
    <property type="component" value="Unassembled WGS sequence"/>
</dbReference>
<dbReference type="OrthoDB" id="67805at2759"/>
<reference evidence="3" key="1">
    <citation type="submission" date="2023-04" db="EMBL/GenBank/DDBJ databases">
        <title>Phytophthora lilii NBRC 32176.</title>
        <authorList>
            <person name="Ichikawa N."/>
            <person name="Sato H."/>
            <person name="Tonouchi N."/>
        </authorList>
    </citation>
    <scope>NUCLEOTIDE SEQUENCE</scope>
    <source>
        <strain evidence="3">NBRC 32176</strain>
    </source>
</reference>
<feature type="region of interest" description="Disordered" evidence="2">
    <location>
        <begin position="166"/>
        <end position="187"/>
    </location>
</feature>
<feature type="region of interest" description="Disordered" evidence="2">
    <location>
        <begin position="864"/>
        <end position="889"/>
    </location>
</feature>
<gene>
    <name evidence="3" type="ORF">Plil01_001381000</name>
</gene>
<feature type="coiled-coil region" evidence="1">
    <location>
        <begin position="716"/>
        <end position="753"/>
    </location>
</feature>
<keyword evidence="4" id="KW-1185">Reference proteome</keyword>
<keyword evidence="1" id="KW-0175">Coiled coil</keyword>
<feature type="coiled-coil region" evidence="1">
    <location>
        <begin position="207"/>
        <end position="244"/>
    </location>
</feature>
<dbReference type="AlphaFoldDB" id="A0A9W7CFZ3"/>